<dbReference type="EMBL" id="DRNH01000073">
    <property type="protein sequence ID" value="HFB53350.1"/>
    <property type="molecule type" value="Genomic_DNA"/>
</dbReference>
<dbReference type="Proteomes" id="UP000886390">
    <property type="component" value="Unassembled WGS sequence"/>
</dbReference>
<gene>
    <name evidence="2" type="ORF">ENJ67_01340</name>
</gene>
<comment type="caution">
    <text evidence="2">The sequence shown here is derived from an EMBL/GenBank/DDBJ whole genome shotgun (WGS) entry which is preliminary data.</text>
</comment>
<organism evidence="2">
    <name type="scientific">Sulfurimonas autotrophica</name>
    <dbReference type="NCBI Taxonomy" id="202747"/>
    <lineage>
        <taxon>Bacteria</taxon>
        <taxon>Pseudomonadati</taxon>
        <taxon>Campylobacterota</taxon>
        <taxon>Epsilonproteobacteria</taxon>
        <taxon>Campylobacterales</taxon>
        <taxon>Sulfurimonadaceae</taxon>
        <taxon>Sulfurimonas</taxon>
    </lineage>
</organism>
<evidence type="ECO:0000313" key="2">
    <source>
        <dbReference type="EMBL" id="HFB53350.1"/>
    </source>
</evidence>
<accession>A0A7C3FX11</accession>
<name>A0A7C3FX11_9BACT</name>
<reference evidence="2" key="1">
    <citation type="journal article" date="2020" name="mSystems">
        <title>Genome- and Community-Level Interaction Insights into Carbon Utilization and Element Cycling Functions of Hydrothermarchaeota in Hydrothermal Sediment.</title>
        <authorList>
            <person name="Zhou Z."/>
            <person name="Liu Y."/>
            <person name="Xu W."/>
            <person name="Pan J."/>
            <person name="Luo Z.H."/>
            <person name="Li M."/>
        </authorList>
    </citation>
    <scope>NUCLEOTIDE SEQUENCE [LARGE SCALE GENOMIC DNA]</scope>
    <source>
        <strain evidence="2">HyVt-507</strain>
    </source>
</reference>
<dbReference type="AlphaFoldDB" id="A0A7C3FX11"/>
<feature type="signal peptide" evidence="1">
    <location>
        <begin position="1"/>
        <end position="20"/>
    </location>
</feature>
<keyword evidence="1" id="KW-0732">Signal</keyword>
<sequence length="94" mass="11167">MKKIFILFLITLFGSSILSAKSVEHKKVKKENLKEKHLKEQMQREKKFAKEQKFYKGKEYDLSAQKVDPKDLDSIPIIEPENDFDMTDVYRDDI</sequence>
<proteinExistence type="predicted"/>
<feature type="chain" id="PRO_5028392587" evidence="1">
    <location>
        <begin position="21"/>
        <end position="94"/>
    </location>
</feature>
<evidence type="ECO:0000256" key="1">
    <source>
        <dbReference type="SAM" id="SignalP"/>
    </source>
</evidence>
<protein>
    <submittedName>
        <fullName evidence="2">Uncharacterized protein</fullName>
    </submittedName>
</protein>